<dbReference type="OrthoDB" id="407410at2759"/>
<name>A0A8H8CQL2_PSICU</name>
<sequence>MTSIHIRQLLQPPSLQESQRKAKETINSRFPTIDDLDEVESPFLEHQNELNRKLSASQSDLDIFLRRTRVTAENHLTKAKDVSLLRHTLNDELSDLTQSLISIRGSDDHKPLLLEDIETLHRNLKELQTVKQYIQVVELGLKLSEGAVENVRQASKISKESVNAYGELQKYVTSIVDACSAVEDLNQQGLNLVSFMKNLRDRTWVDMKGILSSSLVTCAEKFGWPAPVEYASVASQDRKAFEIAFFNLVKFQSIGQEIHNQSPPGDKDGLYPLQALIQPISLRFKFHFEGSRQTNKLEKPEWYFTHIQNVSHEHAHFMNNVIQRLLDKTEYKHISAWREFTQLLFPLLVRKLRKTVPLLLDHPSLLAHTIYQALSFDTAIVEEGFELQGTSIVQNTPKWAGIADTVLGNADWFETWLSAEKQFVEGQYNEVINAPDAWHITDEVESDENMQDLRPTVSSRKIKSLIEQITDRYSPLPHAVQKAHFLLLIQLPLLEAYHGRISSSLVAFETLSSFFVRSVPGALNFSLREASLQEDPRNRTSGTAGASSLCKALLSAGYIHACLETWGDDLFFLQLWEEFIGDQDLRHWAQTSPYLPDLSNGSNPSPGDMIFSKMISNYKHLCVRAEDMVIQLVCGEIESGLRAHRAAAVQVASPVPTDVSEFGLSQTLLEPIGLLSSQLNLLRATLPATLFIVVYRRITQRLADHILHHQIMYRGNLSLQEAKSIRSECELWVETCYIAVEGALGGGHRRIQAPWSKLLQAGRLISLEGEAREKIVSATFGSLSDTEWEEIVIEVVGMSEMARDEVVEILKRRED</sequence>
<dbReference type="AlphaFoldDB" id="A0A8H8CQL2"/>
<gene>
    <name evidence="1" type="ORF">JR316_000723</name>
</gene>
<dbReference type="GO" id="GO:0060628">
    <property type="term" value="P:regulation of ER to Golgi vesicle-mediated transport"/>
    <property type="evidence" value="ECO:0007669"/>
    <property type="project" value="TreeGrafter"/>
</dbReference>
<evidence type="ECO:0000313" key="1">
    <source>
        <dbReference type="EMBL" id="KAG5174065.1"/>
    </source>
</evidence>
<accession>A0A8H8CQL2</accession>
<dbReference type="PANTHER" id="PTHR13520:SF0">
    <property type="entry name" value="RAD50-INTERACTING PROTEIN 1"/>
    <property type="match status" value="1"/>
</dbReference>
<dbReference type="Pfam" id="PF04437">
    <property type="entry name" value="RINT1_TIP1"/>
    <property type="match status" value="1"/>
</dbReference>
<proteinExistence type="predicted"/>
<dbReference type="InterPro" id="IPR042042">
    <property type="entry name" value="Tip20p_domB"/>
</dbReference>
<comment type="caution">
    <text evidence="1">The sequence shown here is derived from an EMBL/GenBank/DDBJ whole genome shotgun (WGS) entry which is preliminary data.</text>
</comment>
<evidence type="ECO:0008006" key="2">
    <source>
        <dbReference type="Google" id="ProtNLM"/>
    </source>
</evidence>
<dbReference type="GO" id="GO:0070939">
    <property type="term" value="C:Dsl1/NZR complex"/>
    <property type="evidence" value="ECO:0007669"/>
    <property type="project" value="InterPro"/>
</dbReference>
<dbReference type="GO" id="GO:0006888">
    <property type="term" value="P:endoplasmic reticulum to Golgi vesicle-mediated transport"/>
    <property type="evidence" value="ECO:0007669"/>
    <property type="project" value="InterPro"/>
</dbReference>
<dbReference type="InterPro" id="IPR007528">
    <property type="entry name" value="RINT1_Tip20"/>
</dbReference>
<dbReference type="PROSITE" id="PS51386">
    <property type="entry name" value="RINT1_TIP20"/>
    <property type="match status" value="1"/>
</dbReference>
<reference evidence="1" key="1">
    <citation type="submission" date="2021-02" db="EMBL/GenBank/DDBJ databases">
        <title>Psilocybe cubensis genome.</title>
        <authorList>
            <person name="Mckernan K.J."/>
            <person name="Crawford S."/>
            <person name="Trippe A."/>
            <person name="Kane L.T."/>
            <person name="Mclaughlin S."/>
        </authorList>
    </citation>
    <scope>NUCLEOTIDE SEQUENCE [LARGE SCALE GENOMIC DNA]</scope>
    <source>
        <strain evidence="1">MGC-MH-2018</strain>
    </source>
</reference>
<dbReference type="GO" id="GO:0006890">
    <property type="term" value="P:retrograde vesicle-mediated transport, Golgi to endoplasmic reticulum"/>
    <property type="evidence" value="ECO:0007669"/>
    <property type="project" value="InterPro"/>
</dbReference>
<dbReference type="PANTHER" id="PTHR13520">
    <property type="entry name" value="RAD50-INTERACTING PROTEIN 1 RINT-1"/>
    <property type="match status" value="1"/>
</dbReference>
<dbReference type="Gene3D" id="1.20.58.1420">
    <property type="entry name" value="Dsl1p vesicle tethering complex, Tip20p subunit, domain B"/>
    <property type="match status" value="1"/>
</dbReference>
<protein>
    <recommendedName>
        <fullName evidence="2">RAD50-interacting protein 1</fullName>
    </recommendedName>
</protein>
<organism evidence="1">
    <name type="scientific">Psilocybe cubensis</name>
    <name type="common">Psychedelic mushroom</name>
    <name type="synonym">Stropharia cubensis</name>
    <dbReference type="NCBI Taxonomy" id="181762"/>
    <lineage>
        <taxon>Eukaryota</taxon>
        <taxon>Fungi</taxon>
        <taxon>Dikarya</taxon>
        <taxon>Basidiomycota</taxon>
        <taxon>Agaricomycotina</taxon>
        <taxon>Agaricomycetes</taxon>
        <taxon>Agaricomycetidae</taxon>
        <taxon>Agaricales</taxon>
        <taxon>Agaricineae</taxon>
        <taxon>Strophariaceae</taxon>
        <taxon>Psilocybe</taxon>
    </lineage>
</organism>
<dbReference type="EMBL" id="JAFIQS010000001">
    <property type="protein sequence ID" value="KAG5174065.1"/>
    <property type="molecule type" value="Genomic_DNA"/>
</dbReference>